<dbReference type="Pfam" id="PF02627">
    <property type="entry name" value="CMD"/>
    <property type="match status" value="1"/>
</dbReference>
<dbReference type="EMBL" id="CP031222">
    <property type="protein sequence ID" value="AXI03819.1"/>
    <property type="molecule type" value="Genomic_DNA"/>
</dbReference>
<dbReference type="Proteomes" id="UP000253940">
    <property type="component" value="Chromosome"/>
</dbReference>
<dbReference type="OrthoDB" id="9801997at2"/>
<dbReference type="SUPFAM" id="SSF69118">
    <property type="entry name" value="AhpD-like"/>
    <property type="match status" value="1"/>
</dbReference>
<proteinExistence type="predicted"/>
<organism evidence="2 3">
    <name type="scientific">Aquirhabdus parva</name>
    <dbReference type="NCBI Taxonomy" id="2283318"/>
    <lineage>
        <taxon>Bacteria</taxon>
        <taxon>Pseudomonadati</taxon>
        <taxon>Pseudomonadota</taxon>
        <taxon>Gammaproteobacteria</taxon>
        <taxon>Moraxellales</taxon>
        <taxon>Moraxellaceae</taxon>
        <taxon>Aquirhabdus</taxon>
    </lineage>
</organism>
<dbReference type="KEGG" id="mbah:HYN46_13830"/>
<evidence type="ECO:0000259" key="1">
    <source>
        <dbReference type="Pfam" id="PF02627"/>
    </source>
</evidence>
<dbReference type="InterPro" id="IPR029032">
    <property type="entry name" value="AhpD-like"/>
</dbReference>
<dbReference type="NCBIfam" id="TIGR00778">
    <property type="entry name" value="ahpD_dom"/>
    <property type="match status" value="1"/>
</dbReference>
<protein>
    <submittedName>
        <fullName evidence="2">Carboxymuconolactone decarboxylase family protein</fullName>
    </submittedName>
</protein>
<feature type="domain" description="Carboxymuconolactone decarboxylase-like" evidence="1">
    <location>
        <begin position="33"/>
        <end position="97"/>
    </location>
</feature>
<dbReference type="AlphaFoldDB" id="A0A345P960"/>
<dbReference type="PANTHER" id="PTHR35446:SF2">
    <property type="entry name" value="CARBOXYMUCONOLACTONE DECARBOXYLASE-LIKE DOMAIN-CONTAINING PROTEIN"/>
    <property type="match status" value="1"/>
</dbReference>
<dbReference type="RefSeq" id="WP_114899927.1">
    <property type="nucleotide sequence ID" value="NZ_CP031222.1"/>
</dbReference>
<keyword evidence="3" id="KW-1185">Reference proteome</keyword>
<gene>
    <name evidence="2" type="ORF">HYN46_13830</name>
</gene>
<dbReference type="GO" id="GO:0051920">
    <property type="term" value="F:peroxiredoxin activity"/>
    <property type="evidence" value="ECO:0007669"/>
    <property type="project" value="InterPro"/>
</dbReference>
<accession>A0A345P960</accession>
<dbReference type="InterPro" id="IPR003779">
    <property type="entry name" value="CMD-like"/>
</dbReference>
<dbReference type="PANTHER" id="PTHR35446">
    <property type="entry name" value="SI:CH211-175M2.5"/>
    <property type="match status" value="1"/>
</dbReference>
<dbReference type="InterPro" id="IPR004675">
    <property type="entry name" value="AhpD_core"/>
</dbReference>
<reference evidence="2 3" key="1">
    <citation type="submission" date="2018-07" db="EMBL/GenBank/DDBJ databases">
        <title>Genome sequencing of Moraxellaceae gen. HYN0046.</title>
        <authorList>
            <person name="Kim M."/>
            <person name="Yi H."/>
        </authorList>
    </citation>
    <scope>NUCLEOTIDE SEQUENCE [LARGE SCALE GENOMIC DNA]</scope>
    <source>
        <strain evidence="2 3">HYN0046</strain>
    </source>
</reference>
<name>A0A345P960_9GAMM</name>
<evidence type="ECO:0000313" key="2">
    <source>
        <dbReference type="EMBL" id="AXI03819.1"/>
    </source>
</evidence>
<sequence length="144" mass="16443">MTTTLSIDPLKNHPTVIQALYQAHVKLDGLKLIERKLHHLVVLRASQINGCAFCVKMHISEAKADGETQERLDRLIVWRHCDDYSAQEKAAFAWTEALTVVNTQANLEPLRQELVKYFSEEQISALTVTIGLINLWNRLQISQH</sequence>
<dbReference type="Gene3D" id="1.20.1290.10">
    <property type="entry name" value="AhpD-like"/>
    <property type="match status" value="1"/>
</dbReference>
<evidence type="ECO:0000313" key="3">
    <source>
        <dbReference type="Proteomes" id="UP000253940"/>
    </source>
</evidence>